<dbReference type="OrthoDB" id="6077919at2759"/>
<feature type="domain" description="C2H2-type" evidence="14">
    <location>
        <begin position="249"/>
        <end position="276"/>
    </location>
</feature>
<keyword evidence="6 12" id="KW-0863">Zinc-finger</keyword>
<evidence type="ECO:0000256" key="1">
    <source>
        <dbReference type="ARBA" id="ARBA00003767"/>
    </source>
</evidence>
<evidence type="ECO:0000256" key="6">
    <source>
        <dbReference type="ARBA" id="ARBA00022771"/>
    </source>
</evidence>
<dbReference type="SUPFAM" id="SSF57716">
    <property type="entry name" value="Glucocorticoid receptor-like (DNA-binding domain)"/>
    <property type="match status" value="1"/>
</dbReference>
<evidence type="ECO:0000256" key="12">
    <source>
        <dbReference type="PROSITE-ProRule" id="PRU00042"/>
    </source>
</evidence>
<dbReference type="GO" id="GO:0003682">
    <property type="term" value="F:chromatin binding"/>
    <property type="evidence" value="ECO:0007669"/>
    <property type="project" value="UniProtKB-ARBA"/>
</dbReference>
<evidence type="ECO:0000256" key="5">
    <source>
        <dbReference type="ARBA" id="ARBA00022737"/>
    </source>
</evidence>
<gene>
    <name evidence="16" type="ORF">J437_LFUL018021</name>
</gene>
<dbReference type="FunFam" id="3.30.160.60:FF:000690">
    <property type="entry name" value="Zinc finger protein 354C"/>
    <property type="match status" value="1"/>
</dbReference>
<evidence type="ECO:0000313" key="16">
    <source>
        <dbReference type="EMBL" id="KAG8237669.1"/>
    </source>
</evidence>
<feature type="binding site" evidence="13">
    <location>
        <position position="13"/>
    </location>
    <ligand>
        <name>Zn(2+)</name>
        <dbReference type="ChEBI" id="CHEBI:29105"/>
    </ligand>
</feature>
<dbReference type="PANTHER" id="PTHR16515:SF49">
    <property type="entry name" value="GASTRULA ZINC FINGER PROTEIN XLCGF49.1-LIKE-RELATED"/>
    <property type="match status" value="1"/>
</dbReference>
<reference evidence="16" key="2">
    <citation type="submission" date="2017-10" db="EMBL/GenBank/DDBJ databases">
        <title>Ladona fulva Genome sequencing and assembly.</title>
        <authorList>
            <person name="Murali S."/>
            <person name="Richards S."/>
            <person name="Bandaranaike D."/>
            <person name="Bellair M."/>
            <person name="Blankenburg K."/>
            <person name="Chao H."/>
            <person name="Dinh H."/>
            <person name="Doddapaneni H."/>
            <person name="Dugan-Rocha S."/>
            <person name="Elkadiri S."/>
            <person name="Gnanaolivu R."/>
            <person name="Hernandez B."/>
            <person name="Skinner E."/>
            <person name="Javaid M."/>
            <person name="Lee S."/>
            <person name="Li M."/>
            <person name="Ming W."/>
            <person name="Munidasa M."/>
            <person name="Muniz J."/>
            <person name="Nguyen L."/>
            <person name="Hughes D."/>
            <person name="Osuji N."/>
            <person name="Pu L.-L."/>
            <person name="Puazo M."/>
            <person name="Qu C."/>
            <person name="Quiroz J."/>
            <person name="Raj R."/>
            <person name="Weissenberger G."/>
            <person name="Xin Y."/>
            <person name="Zou X."/>
            <person name="Han Y."/>
            <person name="Worley K."/>
            <person name="Muzny D."/>
            <person name="Gibbs R."/>
        </authorList>
    </citation>
    <scope>NUCLEOTIDE SEQUENCE</scope>
    <source>
        <strain evidence="16">Sampled in the wild</strain>
    </source>
</reference>
<feature type="domain" description="C2H2-type" evidence="14">
    <location>
        <begin position="277"/>
        <end position="301"/>
    </location>
</feature>
<dbReference type="Pfam" id="PF00096">
    <property type="entry name" value="zf-C2H2"/>
    <property type="match status" value="5"/>
</dbReference>
<reference evidence="16" key="1">
    <citation type="submission" date="2013-04" db="EMBL/GenBank/DDBJ databases">
        <authorList>
            <person name="Qu J."/>
            <person name="Murali S.C."/>
            <person name="Bandaranaike D."/>
            <person name="Bellair M."/>
            <person name="Blankenburg K."/>
            <person name="Chao H."/>
            <person name="Dinh H."/>
            <person name="Doddapaneni H."/>
            <person name="Downs B."/>
            <person name="Dugan-Rocha S."/>
            <person name="Elkadiri S."/>
            <person name="Gnanaolivu R.D."/>
            <person name="Hernandez B."/>
            <person name="Javaid M."/>
            <person name="Jayaseelan J.C."/>
            <person name="Lee S."/>
            <person name="Li M."/>
            <person name="Ming W."/>
            <person name="Munidasa M."/>
            <person name="Muniz J."/>
            <person name="Nguyen L."/>
            <person name="Ongeri F."/>
            <person name="Osuji N."/>
            <person name="Pu L.-L."/>
            <person name="Puazo M."/>
            <person name="Qu C."/>
            <person name="Quiroz J."/>
            <person name="Raj R."/>
            <person name="Weissenberger G."/>
            <person name="Xin Y."/>
            <person name="Zou X."/>
            <person name="Han Y."/>
            <person name="Richards S."/>
            <person name="Worley K."/>
            <person name="Muzny D."/>
            <person name="Gibbs R."/>
        </authorList>
    </citation>
    <scope>NUCLEOTIDE SEQUENCE</scope>
    <source>
        <strain evidence="16">Sampled in the wild</strain>
    </source>
</reference>
<evidence type="ECO:0000259" key="15">
    <source>
        <dbReference type="PROSITE" id="PS51915"/>
    </source>
</evidence>
<sequence>MNETDLKPLCRICLSNSSLCSNIYVGQSSEDDPIYEVINYVYDLEISIDDGLPEYVCQECLGIIKEFENYKRNAHRAKKELILLRDKKDVFIKVEEEDYLDSSDPQVAADGQIHEPQIEIHESGNYGNNSQEDEEKHNFINDIEVHPIIGRRGRRRQRTDEERKFRCEDCGKCFALEERLNSHILVHSGEKPYVCEQCGRRFNRKNYLTEHLMIHTGQKPFECTECNKRFIRKYDLNVHLMVHRGEKPFVCGQCGKGFLRNNELTKHLKIHSGLKPWRCGHCGKGFVRKCDLKRHQTIHDR</sequence>
<keyword evidence="8" id="KW-0805">Transcription regulation</keyword>
<keyword evidence="11" id="KW-0539">Nucleus</keyword>
<feature type="binding site" evidence="13">
    <location>
        <position position="57"/>
    </location>
    <ligand>
        <name>Zn(2+)</name>
        <dbReference type="ChEBI" id="CHEBI:29105"/>
    </ligand>
</feature>
<feature type="binding site" evidence="13">
    <location>
        <position position="10"/>
    </location>
    <ligand>
        <name>Zn(2+)</name>
        <dbReference type="ChEBI" id="CHEBI:29105"/>
    </ligand>
</feature>
<evidence type="ECO:0000256" key="9">
    <source>
        <dbReference type="ARBA" id="ARBA00023125"/>
    </source>
</evidence>
<dbReference type="PROSITE" id="PS00028">
    <property type="entry name" value="ZINC_FINGER_C2H2_1"/>
    <property type="match status" value="5"/>
</dbReference>
<keyword evidence="10" id="KW-0804">Transcription</keyword>
<accession>A0A8K0KLU6</accession>
<comment type="subcellular location">
    <subcellularLocation>
        <location evidence="2">Nucleus</location>
    </subcellularLocation>
</comment>
<feature type="binding site" evidence="13">
    <location>
        <position position="60"/>
    </location>
    <ligand>
        <name>Zn(2+)</name>
        <dbReference type="ChEBI" id="CHEBI:29105"/>
    </ligand>
</feature>
<dbReference type="InterPro" id="IPR036236">
    <property type="entry name" value="Znf_C2H2_sf"/>
</dbReference>
<feature type="domain" description="C2H2-type" evidence="14">
    <location>
        <begin position="165"/>
        <end position="192"/>
    </location>
</feature>
<evidence type="ECO:0000256" key="2">
    <source>
        <dbReference type="ARBA" id="ARBA00004123"/>
    </source>
</evidence>
<dbReference type="FunFam" id="3.30.160.60:FF:001266">
    <property type="entry name" value="Zinc finger protein 662"/>
    <property type="match status" value="1"/>
</dbReference>
<evidence type="ECO:0000256" key="7">
    <source>
        <dbReference type="ARBA" id="ARBA00022833"/>
    </source>
</evidence>
<dbReference type="Gene3D" id="3.40.1800.20">
    <property type="match status" value="1"/>
</dbReference>
<dbReference type="GO" id="GO:0040029">
    <property type="term" value="P:epigenetic regulation of gene expression"/>
    <property type="evidence" value="ECO:0007669"/>
    <property type="project" value="UniProtKB-ARBA"/>
</dbReference>
<dbReference type="FunFam" id="3.30.160.60:FF:000446">
    <property type="entry name" value="Zinc finger protein"/>
    <property type="match status" value="1"/>
</dbReference>
<dbReference type="EMBL" id="KZ309203">
    <property type="protein sequence ID" value="KAG8237669.1"/>
    <property type="molecule type" value="Genomic_DNA"/>
</dbReference>
<dbReference type="GO" id="GO:0000785">
    <property type="term" value="C:chromatin"/>
    <property type="evidence" value="ECO:0007669"/>
    <property type="project" value="UniProtKB-ARBA"/>
</dbReference>
<proteinExistence type="inferred from homology"/>
<dbReference type="PROSITE" id="PS51915">
    <property type="entry name" value="ZAD"/>
    <property type="match status" value="1"/>
</dbReference>
<organism evidence="16 17">
    <name type="scientific">Ladona fulva</name>
    <name type="common">Scarce chaser dragonfly</name>
    <name type="synonym">Libellula fulva</name>
    <dbReference type="NCBI Taxonomy" id="123851"/>
    <lineage>
        <taxon>Eukaryota</taxon>
        <taxon>Metazoa</taxon>
        <taxon>Ecdysozoa</taxon>
        <taxon>Arthropoda</taxon>
        <taxon>Hexapoda</taxon>
        <taxon>Insecta</taxon>
        <taxon>Pterygota</taxon>
        <taxon>Palaeoptera</taxon>
        <taxon>Odonata</taxon>
        <taxon>Epiprocta</taxon>
        <taxon>Anisoptera</taxon>
        <taxon>Libelluloidea</taxon>
        <taxon>Libellulidae</taxon>
        <taxon>Ladona</taxon>
    </lineage>
</organism>
<dbReference type="InterPro" id="IPR050331">
    <property type="entry name" value="Zinc_finger"/>
</dbReference>
<evidence type="ECO:0000313" key="17">
    <source>
        <dbReference type="Proteomes" id="UP000792457"/>
    </source>
</evidence>
<evidence type="ECO:0000256" key="10">
    <source>
        <dbReference type="ARBA" id="ARBA00023163"/>
    </source>
</evidence>
<keyword evidence="7 13" id="KW-0862">Zinc</keyword>
<evidence type="ECO:0000256" key="3">
    <source>
        <dbReference type="ARBA" id="ARBA00006991"/>
    </source>
</evidence>
<dbReference type="AlphaFoldDB" id="A0A8K0KLU6"/>
<keyword evidence="9" id="KW-0238">DNA-binding</keyword>
<evidence type="ECO:0000256" key="4">
    <source>
        <dbReference type="ARBA" id="ARBA00022723"/>
    </source>
</evidence>
<dbReference type="Pfam" id="PF07776">
    <property type="entry name" value="zf-AD"/>
    <property type="match status" value="1"/>
</dbReference>
<dbReference type="SMART" id="SM00868">
    <property type="entry name" value="zf-AD"/>
    <property type="match status" value="1"/>
</dbReference>
<keyword evidence="17" id="KW-1185">Reference proteome</keyword>
<comment type="similarity">
    <text evidence="3">Belongs to the krueppel C2H2-type zinc-finger protein family.</text>
</comment>
<dbReference type="GO" id="GO:0005634">
    <property type="term" value="C:nucleus"/>
    <property type="evidence" value="ECO:0007669"/>
    <property type="project" value="UniProtKB-SubCell"/>
</dbReference>
<dbReference type="GO" id="GO:0008270">
    <property type="term" value="F:zinc ion binding"/>
    <property type="evidence" value="ECO:0007669"/>
    <property type="project" value="UniProtKB-UniRule"/>
</dbReference>
<protein>
    <submittedName>
        <fullName evidence="16">Uncharacterized protein</fullName>
    </submittedName>
</protein>
<dbReference type="GO" id="GO:0003677">
    <property type="term" value="F:DNA binding"/>
    <property type="evidence" value="ECO:0007669"/>
    <property type="project" value="UniProtKB-KW"/>
</dbReference>
<dbReference type="SMART" id="SM00355">
    <property type="entry name" value="ZnF_C2H2"/>
    <property type="match status" value="5"/>
</dbReference>
<comment type="function">
    <text evidence="1">May be involved in transcriptional regulation.</text>
</comment>
<feature type="domain" description="ZAD" evidence="15">
    <location>
        <begin position="8"/>
        <end position="84"/>
    </location>
</feature>
<dbReference type="SUPFAM" id="SSF57667">
    <property type="entry name" value="beta-beta-alpha zinc fingers"/>
    <property type="match status" value="3"/>
</dbReference>
<evidence type="ECO:0000259" key="14">
    <source>
        <dbReference type="PROSITE" id="PS50157"/>
    </source>
</evidence>
<keyword evidence="4 13" id="KW-0479">Metal-binding</keyword>
<dbReference type="Proteomes" id="UP000792457">
    <property type="component" value="Unassembled WGS sequence"/>
</dbReference>
<dbReference type="FunFam" id="3.30.160.60:FF:001639">
    <property type="entry name" value="Si:dkey-7i4.21"/>
    <property type="match status" value="1"/>
</dbReference>
<feature type="domain" description="C2H2-type" evidence="14">
    <location>
        <begin position="193"/>
        <end position="220"/>
    </location>
</feature>
<dbReference type="InterPro" id="IPR012934">
    <property type="entry name" value="Znf_AD"/>
</dbReference>
<evidence type="ECO:0000256" key="11">
    <source>
        <dbReference type="ARBA" id="ARBA00023242"/>
    </source>
</evidence>
<feature type="domain" description="C2H2-type" evidence="14">
    <location>
        <begin position="221"/>
        <end position="248"/>
    </location>
</feature>
<name>A0A8K0KLU6_LADFU</name>
<dbReference type="PANTHER" id="PTHR16515">
    <property type="entry name" value="PR DOMAIN ZINC FINGER PROTEIN"/>
    <property type="match status" value="1"/>
</dbReference>
<evidence type="ECO:0000256" key="8">
    <source>
        <dbReference type="ARBA" id="ARBA00023015"/>
    </source>
</evidence>
<dbReference type="InterPro" id="IPR013087">
    <property type="entry name" value="Znf_C2H2_type"/>
</dbReference>
<comment type="caution">
    <text evidence="16">The sequence shown here is derived from an EMBL/GenBank/DDBJ whole genome shotgun (WGS) entry which is preliminary data.</text>
</comment>
<keyword evidence="5" id="KW-0677">Repeat</keyword>
<evidence type="ECO:0000256" key="13">
    <source>
        <dbReference type="PROSITE-ProRule" id="PRU01263"/>
    </source>
</evidence>
<dbReference type="PROSITE" id="PS50157">
    <property type="entry name" value="ZINC_FINGER_C2H2_2"/>
    <property type="match status" value="5"/>
</dbReference>
<dbReference type="Gene3D" id="3.30.160.60">
    <property type="entry name" value="Classic Zinc Finger"/>
    <property type="match status" value="5"/>
</dbReference>